<comment type="similarity">
    <text evidence="4">Belongs to the DONSON family.</text>
</comment>
<feature type="compositionally biased region" description="Low complexity" evidence="5">
    <location>
        <begin position="33"/>
        <end position="44"/>
    </location>
</feature>
<feature type="compositionally biased region" description="Acidic residues" evidence="5">
    <location>
        <begin position="405"/>
        <end position="415"/>
    </location>
</feature>
<dbReference type="GO" id="GO:0005634">
    <property type="term" value="C:nucleus"/>
    <property type="evidence" value="ECO:0007669"/>
    <property type="project" value="UniProtKB-SubCell"/>
</dbReference>
<comment type="subcellular location">
    <subcellularLocation>
        <location evidence="1">Nucleus</location>
    </subcellularLocation>
</comment>
<evidence type="ECO:0000256" key="5">
    <source>
        <dbReference type="SAM" id="MobiDB-lite"/>
    </source>
</evidence>
<dbReference type="AlphaFoldDB" id="G3PRB6"/>
<dbReference type="Ensembl" id="ENSGACT00000020190.2">
    <property type="protein sequence ID" value="ENSGACP00000020151.2"/>
    <property type="gene ID" value="ENSGACG00000015279.2"/>
</dbReference>
<reference evidence="6" key="2">
    <citation type="submission" date="2025-08" db="UniProtKB">
        <authorList>
            <consortium name="Ensembl"/>
        </authorList>
    </citation>
    <scope>IDENTIFICATION</scope>
</reference>
<organism evidence="6 7">
    <name type="scientific">Gasterosteus aculeatus aculeatus</name>
    <name type="common">three-spined stickleback</name>
    <dbReference type="NCBI Taxonomy" id="481459"/>
    <lineage>
        <taxon>Eukaryota</taxon>
        <taxon>Metazoa</taxon>
        <taxon>Chordata</taxon>
        <taxon>Craniata</taxon>
        <taxon>Vertebrata</taxon>
        <taxon>Euteleostomi</taxon>
        <taxon>Actinopterygii</taxon>
        <taxon>Neopterygii</taxon>
        <taxon>Teleostei</taxon>
        <taxon>Neoteleostei</taxon>
        <taxon>Acanthomorphata</taxon>
        <taxon>Eupercaria</taxon>
        <taxon>Perciformes</taxon>
        <taxon>Cottioidei</taxon>
        <taxon>Gasterosteales</taxon>
        <taxon>Gasterosteidae</taxon>
        <taxon>Gasterosteus</taxon>
    </lineage>
</organism>
<feature type="compositionally biased region" description="Basic and acidic residues" evidence="5">
    <location>
        <begin position="395"/>
        <end position="404"/>
    </location>
</feature>
<dbReference type="GeneTree" id="ENSGT00390000000447"/>
<feature type="region of interest" description="Disordered" evidence="5">
    <location>
        <begin position="376"/>
        <end position="415"/>
    </location>
</feature>
<feature type="compositionally biased region" description="Acidic residues" evidence="5">
    <location>
        <begin position="107"/>
        <end position="116"/>
    </location>
</feature>
<keyword evidence="7" id="KW-1185">Reference proteome</keyword>
<reference evidence="6" key="3">
    <citation type="submission" date="2025-09" db="UniProtKB">
        <authorList>
            <consortium name="Ensembl"/>
        </authorList>
    </citation>
    <scope>IDENTIFICATION</scope>
</reference>
<protein>
    <recommendedName>
        <fullName evidence="8">Downstream neighbor of SON</fullName>
    </recommendedName>
</protein>
<evidence type="ECO:0000313" key="6">
    <source>
        <dbReference type="Ensembl" id="ENSGACP00000020151.2"/>
    </source>
</evidence>
<feature type="region of interest" description="Disordered" evidence="5">
    <location>
        <begin position="1"/>
        <end position="126"/>
    </location>
</feature>
<evidence type="ECO:0008006" key="8">
    <source>
        <dbReference type="Google" id="ProtNLM"/>
    </source>
</evidence>
<dbReference type="InterPro" id="IPR024861">
    <property type="entry name" value="Donson"/>
</dbReference>
<dbReference type="RefSeq" id="XP_040046951.1">
    <property type="nucleotide sequence ID" value="XM_040191017.1"/>
</dbReference>
<evidence type="ECO:0000256" key="2">
    <source>
        <dbReference type="ARBA" id="ARBA00022473"/>
    </source>
</evidence>
<dbReference type="GeneID" id="120827867"/>
<evidence type="ECO:0000256" key="3">
    <source>
        <dbReference type="ARBA" id="ARBA00023242"/>
    </source>
</evidence>
<keyword evidence="3" id="KW-0539">Nucleus</keyword>
<keyword evidence="2" id="KW-0217">Developmental protein</keyword>
<dbReference type="PANTHER" id="PTHR12972">
    <property type="entry name" value="DOWNSTREAM NEIGHBOR OF SON"/>
    <property type="match status" value="1"/>
</dbReference>
<evidence type="ECO:0000256" key="1">
    <source>
        <dbReference type="ARBA" id="ARBA00004123"/>
    </source>
</evidence>
<dbReference type="OrthoDB" id="534063at2759"/>
<evidence type="ECO:0000256" key="4">
    <source>
        <dbReference type="ARBA" id="ARBA00025806"/>
    </source>
</evidence>
<dbReference type="Proteomes" id="UP000007635">
    <property type="component" value="Chromosome I"/>
</dbReference>
<accession>G3PRB6</accession>
<evidence type="ECO:0000313" key="7">
    <source>
        <dbReference type="Proteomes" id="UP000007635"/>
    </source>
</evidence>
<dbReference type="KEGG" id="gat:120827867"/>
<dbReference type="Bgee" id="ENSGACG00000015279">
    <property type="expression patterns" value="Expressed in embryo and 3 other cell types or tissues"/>
</dbReference>
<feature type="compositionally biased region" description="Basic and acidic residues" evidence="5">
    <location>
        <begin position="117"/>
        <end position="126"/>
    </location>
</feature>
<name>G3PRB6_GASAC</name>
<sequence>MSQQEGYSPSFKRPAEIMRMRRKRTRSDASVFSSPSAPGQSGSPRACVRPFSPGPLFNNQNPSGRGTKRRNPFANIENTFSPKKKFLIYNDDGSGEAADSSRRRSEDEGEEEEKEEDMSAAKERHAGATVAFRDRLAEAELQEHQDINSKKCLTFSEDDSLFEEEEDDVGSLLLKSPQAIAPASIAPPVCTEYPADWSLKTRLLFTSPLTLSWAEQPKAQEEASGLSRHCRAQFSTLPHSLQDPRSCSELRQAFQQSLVYWQHPSLPWIPLFPRINAERSFAGRSAPWAQDRALQQSLMSEWSVSLSSLYSLLKARLCPYFYLCSYQFTVLFRAAGLGGSSSITAAISPTTRGLREAMKADGIEFSLPLVEERRRSREQQNLTVQEGDEEDQECSELKEGKETQTGDEGENDDEEGSFSWLKEMGIQDKIKKPDSITMQLRKEGQTVSLDHKPESMVCVEGPHTFTLINFLINCKSLVASTGSQAGLPPTLLAPRAFRGATMQTLKARSVNVKSQVGSTYQDISSLEMTGPILPSSLHTITTLLRPAQKGNFSASLYTHTPTAVMNTHTTQPQCAGGSVDLSSCGLHPSSIQQLQQPSSLGKTALTHINMSNYSYMWKN</sequence>
<dbReference type="PRINTS" id="PR02064">
    <property type="entry name" value="DONSON"/>
</dbReference>
<dbReference type="PANTHER" id="PTHR12972:SF0">
    <property type="entry name" value="PROTEIN DOWNSTREAM NEIGHBOR OF SON"/>
    <property type="match status" value="1"/>
</dbReference>
<proteinExistence type="inferred from homology"/>
<dbReference type="GO" id="GO:0033260">
    <property type="term" value="P:nuclear DNA replication"/>
    <property type="evidence" value="ECO:0007669"/>
    <property type="project" value="TreeGrafter"/>
</dbReference>
<reference evidence="6 7" key="1">
    <citation type="journal article" date="2021" name="G3 (Bethesda)">
        <title>Improved contiguity of the threespine stickleback genome using long-read sequencing.</title>
        <authorList>
            <person name="Nath S."/>
            <person name="Shaw D.E."/>
            <person name="White M.A."/>
        </authorList>
    </citation>
    <scope>NUCLEOTIDE SEQUENCE [LARGE SCALE GENOMIC DNA]</scope>
    <source>
        <strain evidence="6 7">Lake Benthic</strain>
    </source>
</reference>